<evidence type="ECO:0000256" key="1">
    <source>
        <dbReference type="SAM" id="Phobius"/>
    </source>
</evidence>
<feature type="transmembrane region" description="Helical" evidence="1">
    <location>
        <begin position="77"/>
        <end position="101"/>
    </location>
</feature>
<accession>A0A7J7KM82</accession>
<dbReference type="AlphaFoldDB" id="A0A7J7KM82"/>
<keyword evidence="1" id="KW-0812">Transmembrane</keyword>
<dbReference type="EMBL" id="VXIV02000287">
    <property type="protein sequence ID" value="KAF6039268.1"/>
    <property type="molecule type" value="Genomic_DNA"/>
</dbReference>
<comment type="caution">
    <text evidence="2">The sequence shown here is derived from an EMBL/GenBank/DDBJ whole genome shotgun (WGS) entry which is preliminary data.</text>
</comment>
<evidence type="ECO:0000313" key="3">
    <source>
        <dbReference type="Proteomes" id="UP000593567"/>
    </source>
</evidence>
<keyword evidence="1" id="KW-1133">Transmembrane helix</keyword>
<sequence>MRSAYKQIEWNVIINLRITVNQPQAVQACQRDGIGEQVVHKLDGQVLTVSLNYVLCDTRPLSAHIFIPSFTMKRRVILVNAMVGLVLQTFNVAMSTCTYVHSLANLSTHNTTKDVELAANTTKVVELAANSTAAVTTTSSTLSAKIATGVGFGVGLTATLLIIVLCVCFHKRQRRLATNQIALSEAAERREAKIKEAEAAAKLSQRVKLYQIMVP</sequence>
<dbReference type="PROSITE" id="PS51257">
    <property type="entry name" value="PROKAR_LIPOPROTEIN"/>
    <property type="match status" value="1"/>
</dbReference>
<protein>
    <submittedName>
        <fullName evidence="2">Uncharacterized protein</fullName>
    </submittedName>
</protein>
<evidence type="ECO:0000313" key="2">
    <source>
        <dbReference type="EMBL" id="KAF6039268.1"/>
    </source>
</evidence>
<dbReference type="Proteomes" id="UP000593567">
    <property type="component" value="Unassembled WGS sequence"/>
</dbReference>
<reference evidence="2" key="1">
    <citation type="submission" date="2020-06" db="EMBL/GenBank/DDBJ databases">
        <title>Draft genome of Bugula neritina, a colonial animal packing powerful symbionts and potential medicines.</title>
        <authorList>
            <person name="Rayko M."/>
        </authorList>
    </citation>
    <scope>NUCLEOTIDE SEQUENCE [LARGE SCALE GENOMIC DNA]</scope>
    <source>
        <strain evidence="2">Kwan_BN1</strain>
    </source>
</reference>
<feature type="transmembrane region" description="Helical" evidence="1">
    <location>
        <begin position="146"/>
        <end position="169"/>
    </location>
</feature>
<gene>
    <name evidence="2" type="ORF">EB796_002421</name>
</gene>
<proteinExistence type="predicted"/>
<organism evidence="2 3">
    <name type="scientific">Bugula neritina</name>
    <name type="common">Brown bryozoan</name>
    <name type="synonym">Sertularia neritina</name>
    <dbReference type="NCBI Taxonomy" id="10212"/>
    <lineage>
        <taxon>Eukaryota</taxon>
        <taxon>Metazoa</taxon>
        <taxon>Spiralia</taxon>
        <taxon>Lophotrochozoa</taxon>
        <taxon>Bryozoa</taxon>
        <taxon>Gymnolaemata</taxon>
        <taxon>Cheilostomatida</taxon>
        <taxon>Flustrina</taxon>
        <taxon>Buguloidea</taxon>
        <taxon>Bugulidae</taxon>
        <taxon>Bugula</taxon>
    </lineage>
</organism>
<keyword evidence="3" id="KW-1185">Reference proteome</keyword>
<name>A0A7J7KM82_BUGNE</name>
<keyword evidence="1" id="KW-0472">Membrane</keyword>